<accession>A0A182IGU3</accession>
<dbReference type="EMBL" id="APCN01000178">
    <property type="status" value="NOT_ANNOTATED_CDS"/>
    <property type="molecule type" value="Genomic_DNA"/>
</dbReference>
<protein>
    <submittedName>
        <fullName evidence="1">Uncharacterized protein</fullName>
    </submittedName>
</protein>
<dbReference type="AlphaFoldDB" id="A0A182IGU3"/>
<keyword evidence="2" id="KW-1185">Reference proteome</keyword>
<organism evidence="1 2">
    <name type="scientific">Anopheles arabiensis</name>
    <name type="common">Mosquito</name>
    <dbReference type="NCBI Taxonomy" id="7173"/>
    <lineage>
        <taxon>Eukaryota</taxon>
        <taxon>Metazoa</taxon>
        <taxon>Ecdysozoa</taxon>
        <taxon>Arthropoda</taxon>
        <taxon>Hexapoda</taxon>
        <taxon>Insecta</taxon>
        <taxon>Pterygota</taxon>
        <taxon>Neoptera</taxon>
        <taxon>Endopterygota</taxon>
        <taxon>Diptera</taxon>
        <taxon>Nematocera</taxon>
        <taxon>Culicoidea</taxon>
        <taxon>Culicidae</taxon>
        <taxon>Anophelinae</taxon>
        <taxon>Anopheles</taxon>
    </lineage>
</organism>
<name>A0A182IGU3_ANOAR</name>
<dbReference type="VEuPathDB" id="VectorBase:AARA014681"/>
<dbReference type="Proteomes" id="UP000075840">
    <property type="component" value="Unassembled WGS sequence"/>
</dbReference>
<sequence length="54" mass="6222">MPAVSRLRCNHHYGKVVLFVILSVLLAFSRNIHPSTTRMSAQHLMTKSRKDFIL</sequence>
<proteinExistence type="predicted"/>
<evidence type="ECO:0000313" key="1">
    <source>
        <dbReference type="EnsemblMetazoa" id="AARA014681-PA"/>
    </source>
</evidence>
<evidence type="ECO:0000313" key="2">
    <source>
        <dbReference type="Proteomes" id="UP000075840"/>
    </source>
</evidence>
<dbReference type="EnsemblMetazoa" id="AARA014681-RA">
    <property type="protein sequence ID" value="AARA014681-PA"/>
    <property type="gene ID" value="AARA014681"/>
</dbReference>
<reference evidence="1" key="1">
    <citation type="submission" date="2022-08" db="UniProtKB">
        <authorList>
            <consortium name="EnsemblMetazoa"/>
        </authorList>
    </citation>
    <scope>IDENTIFICATION</scope>
    <source>
        <strain evidence="1">Dongola</strain>
    </source>
</reference>